<dbReference type="EMBL" id="JXAK01000012">
    <property type="protein sequence ID" value="KIL41113.1"/>
    <property type="molecule type" value="Genomic_DNA"/>
</dbReference>
<feature type="chain" id="PRO_5045988934" evidence="2">
    <location>
        <begin position="26"/>
        <end position="394"/>
    </location>
</feature>
<evidence type="ECO:0000256" key="2">
    <source>
        <dbReference type="SAM" id="SignalP"/>
    </source>
</evidence>
<feature type="transmembrane region" description="Helical" evidence="1">
    <location>
        <begin position="205"/>
        <end position="227"/>
    </location>
</feature>
<keyword evidence="1" id="KW-0812">Transmembrane</keyword>
<dbReference type="InterPro" id="IPR014194">
    <property type="entry name" value="Spore_III_AE"/>
</dbReference>
<keyword evidence="1" id="KW-0472">Membrane</keyword>
<keyword evidence="1" id="KW-1133">Transmembrane helix</keyword>
<feature type="transmembrane region" description="Helical" evidence="1">
    <location>
        <begin position="310"/>
        <end position="338"/>
    </location>
</feature>
<evidence type="ECO:0000256" key="1">
    <source>
        <dbReference type="SAM" id="Phobius"/>
    </source>
</evidence>
<feature type="transmembrane region" description="Helical" evidence="1">
    <location>
        <begin position="169"/>
        <end position="193"/>
    </location>
</feature>
<gene>
    <name evidence="3" type="ORF">SD70_08690</name>
</gene>
<feature type="signal peptide" evidence="2">
    <location>
        <begin position="1"/>
        <end position="25"/>
    </location>
</feature>
<proteinExistence type="predicted"/>
<name>A0ABR5AJ85_9BACL</name>
<keyword evidence="4" id="KW-1185">Reference proteome</keyword>
<dbReference type="NCBIfam" id="TIGR02829">
    <property type="entry name" value="spore_III_AE"/>
    <property type="match status" value="1"/>
</dbReference>
<dbReference type="Proteomes" id="UP000031967">
    <property type="component" value="Unassembled WGS sequence"/>
</dbReference>
<keyword evidence="2" id="KW-0732">Signal</keyword>
<feature type="transmembrane region" description="Helical" evidence="1">
    <location>
        <begin position="134"/>
        <end position="157"/>
    </location>
</feature>
<comment type="caution">
    <text evidence="3">The sequence shown here is derived from an EMBL/GenBank/DDBJ whole genome shotgun (WGS) entry which is preliminary data.</text>
</comment>
<reference evidence="3 4" key="1">
    <citation type="submission" date="2014-12" db="EMBL/GenBank/DDBJ databases">
        <title>Draft genome sequence of Paenibacillus kamchatkensis strain B-2647.</title>
        <authorList>
            <person name="Karlyshev A.V."/>
            <person name="Kudryashova E.B."/>
        </authorList>
    </citation>
    <scope>NUCLEOTIDE SEQUENCE [LARGE SCALE GENOMIC DNA]</scope>
    <source>
        <strain evidence="3 4">VKM B-2647</strain>
    </source>
</reference>
<evidence type="ECO:0000313" key="4">
    <source>
        <dbReference type="Proteomes" id="UP000031967"/>
    </source>
</evidence>
<protein>
    <submittedName>
        <fullName evidence="3">Stage III sporulation protein AE</fullName>
    </submittedName>
</protein>
<accession>A0ABR5AJ85</accession>
<dbReference type="Pfam" id="PF09546">
    <property type="entry name" value="Spore_III_AE"/>
    <property type="match status" value="1"/>
</dbReference>
<feature type="transmembrane region" description="Helical" evidence="1">
    <location>
        <begin position="358"/>
        <end position="384"/>
    </location>
</feature>
<feature type="transmembrane region" description="Helical" evidence="1">
    <location>
        <begin position="99"/>
        <end position="122"/>
    </location>
</feature>
<sequence length="394" mass="41966">MPAALVLLALTLWLAFFAAPLPGLAAEPGAAAGDAIVREQASQLDTTQIENYWNKLMKQYGGYFPEIRVPSLMELLAGGQRLQLDHILKGLLRYLFHEIIVSGKLLGSIMVLTVFSILLETLQSSFERNTVSKIAYAISFMVLVIIAVNSFSVAIGYAKTAIADMIQFMLAIVPLLLTLLASTGGVASVTILHPMIVFMVHTVGTAIYLIVFPLLFFSAVLHMVSSITDKYKVTQLADLLRNVSIGALGAFVTVFLGVISVQSTSGAIADGVAVRTAKYVTSTFVPVVGRMFSDASETVIGASMLVKNAVGLVGVVIILLLCAFPALKIITLALIYNVSGAMLQPLGNSPMIKCLQTIGKSLIAVFAALAVVGLMFFLAITMMITAGNMTLLAR</sequence>
<organism evidence="3 4">
    <name type="scientific">Gordoniibacillus kamchatkensis</name>
    <dbReference type="NCBI Taxonomy" id="1590651"/>
    <lineage>
        <taxon>Bacteria</taxon>
        <taxon>Bacillati</taxon>
        <taxon>Bacillota</taxon>
        <taxon>Bacilli</taxon>
        <taxon>Bacillales</taxon>
        <taxon>Paenibacillaceae</taxon>
        <taxon>Gordoniibacillus</taxon>
    </lineage>
</organism>
<evidence type="ECO:0000313" key="3">
    <source>
        <dbReference type="EMBL" id="KIL41113.1"/>
    </source>
</evidence>
<feature type="transmembrane region" description="Helical" evidence="1">
    <location>
        <begin position="239"/>
        <end position="259"/>
    </location>
</feature>